<name>A0A7S4KM82_9EUKA</name>
<sequence>MGQQKKEESFDFERINREERPFSDCLLRELRSDHAGEMGAVWIYRGGLIGSYLNPFSRGLRDEILTHLESEEVHLNGFASILTLKEKSLLTPLWLIMGFGLGLISSLLGPAVFNVMVEGVETYVDEHYEGQIQYVLAYNEACQKGLSPPTSLDDLSSTSPTPSPSAHKPHPELLRFLRKCQADEVEHRDDAHHNLLHLKYTPINPVSPKPPLKSTSSGPVQLFLNAWGWLSDFGSRCAVSIAKRI</sequence>
<feature type="transmembrane region" description="Helical" evidence="2">
    <location>
        <begin position="93"/>
        <end position="113"/>
    </location>
</feature>
<keyword evidence="2" id="KW-0812">Transmembrane</keyword>
<reference evidence="3" key="1">
    <citation type="submission" date="2021-01" db="EMBL/GenBank/DDBJ databases">
        <authorList>
            <person name="Corre E."/>
            <person name="Pelletier E."/>
            <person name="Niang G."/>
            <person name="Scheremetjew M."/>
            <person name="Finn R."/>
            <person name="Kale V."/>
            <person name="Holt S."/>
            <person name="Cochrane G."/>
            <person name="Meng A."/>
            <person name="Brown T."/>
            <person name="Cohen L."/>
        </authorList>
    </citation>
    <scope>NUCLEOTIDE SEQUENCE</scope>
    <source>
        <strain evidence="3">SoJaBio B1-5/56/2</strain>
    </source>
</reference>
<organism evidence="3">
    <name type="scientific">Paramoeba aestuarina</name>
    <dbReference type="NCBI Taxonomy" id="180227"/>
    <lineage>
        <taxon>Eukaryota</taxon>
        <taxon>Amoebozoa</taxon>
        <taxon>Discosea</taxon>
        <taxon>Flabellinia</taxon>
        <taxon>Dactylopodida</taxon>
        <taxon>Paramoebidae</taxon>
        <taxon>Paramoeba</taxon>
    </lineage>
</organism>
<dbReference type="InterPro" id="IPR011566">
    <property type="entry name" value="Ubq_synth_Coq7"/>
</dbReference>
<keyword evidence="2" id="KW-1133">Transmembrane helix</keyword>
<dbReference type="GO" id="GO:0005743">
    <property type="term" value="C:mitochondrial inner membrane"/>
    <property type="evidence" value="ECO:0007669"/>
    <property type="project" value="TreeGrafter"/>
</dbReference>
<protein>
    <recommendedName>
        <fullName evidence="4">Ubiquinone biosynthesis monooxygenase COQ7</fullName>
    </recommendedName>
</protein>
<evidence type="ECO:0000256" key="2">
    <source>
        <dbReference type="SAM" id="Phobius"/>
    </source>
</evidence>
<dbReference type="GO" id="GO:0006744">
    <property type="term" value="P:ubiquinone biosynthetic process"/>
    <property type="evidence" value="ECO:0007669"/>
    <property type="project" value="InterPro"/>
</dbReference>
<keyword evidence="2" id="KW-0472">Membrane</keyword>
<accession>A0A7S4KM82</accession>
<feature type="compositionally biased region" description="Low complexity" evidence="1">
    <location>
        <begin position="148"/>
        <end position="160"/>
    </location>
</feature>
<dbReference type="PANTHER" id="PTHR11237:SF4">
    <property type="entry name" value="5-DEMETHOXYUBIQUINONE HYDROXYLASE, MITOCHONDRIAL"/>
    <property type="match status" value="1"/>
</dbReference>
<dbReference type="AlphaFoldDB" id="A0A7S4KM82"/>
<evidence type="ECO:0000256" key="1">
    <source>
        <dbReference type="SAM" id="MobiDB-lite"/>
    </source>
</evidence>
<proteinExistence type="predicted"/>
<dbReference type="GO" id="GO:0008682">
    <property type="term" value="F:3-demethoxyubiquinol 3-hydroxylase activity"/>
    <property type="evidence" value="ECO:0007669"/>
    <property type="project" value="TreeGrafter"/>
</dbReference>
<evidence type="ECO:0000313" key="3">
    <source>
        <dbReference type="EMBL" id="CAE2299337.1"/>
    </source>
</evidence>
<evidence type="ECO:0008006" key="4">
    <source>
        <dbReference type="Google" id="ProtNLM"/>
    </source>
</evidence>
<gene>
    <name evidence="3" type="ORF">NAES01612_LOCUS8497</name>
</gene>
<feature type="region of interest" description="Disordered" evidence="1">
    <location>
        <begin position="148"/>
        <end position="170"/>
    </location>
</feature>
<dbReference type="EMBL" id="HBKR01012816">
    <property type="protein sequence ID" value="CAE2299337.1"/>
    <property type="molecule type" value="Transcribed_RNA"/>
</dbReference>
<dbReference type="PANTHER" id="PTHR11237">
    <property type="entry name" value="COENZYME Q10 BIOSYNTHESIS PROTEIN 7"/>
    <property type="match status" value="1"/>
</dbReference>
<dbReference type="Pfam" id="PF03232">
    <property type="entry name" value="COQ7"/>
    <property type="match status" value="1"/>
</dbReference>